<dbReference type="OrthoDB" id="9772484at2"/>
<organism evidence="9 10">
    <name type="scientific">Tropicimonas isoalkanivorans</name>
    <dbReference type="NCBI Taxonomy" id="441112"/>
    <lineage>
        <taxon>Bacteria</taxon>
        <taxon>Pseudomonadati</taxon>
        <taxon>Pseudomonadota</taxon>
        <taxon>Alphaproteobacteria</taxon>
        <taxon>Rhodobacterales</taxon>
        <taxon>Roseobacteraceae</taxon>
        <taxon>Tropicimonas</taxon>
    </lineage>
</organism>
<dbReference type="GO" id="GO:0003904">
    <property type="term" value="F:deoxyribodipyrimidine photo-lyase activity"/>
    <property type="evidence" value="ECO:0007669"/>
    <property type="project" value="TreeGrafter"/>
</dbReference>
<dbReference type="InterPro" id="IPR002081">
    <property type="entry name" value="Cryptochrome/DNA_photolyase_1"/>
</dbReference>
<dbReference type="Gene3D" id="3.40.50.620">
    <property type="entry name" value="HUPs"/>
    <property type="match status" value="1"/>
</dbReference>
<dbReference type="Gene3D" id="1.10.579.10">
    <property type="entry name" value="DNA Cyclobutane Dipyrimidine Photolyase, subunit A, domain 3"/>
    <property type="match status" value="1"/>
</dbReference>
<proteinExistence type="inferred from homology"/>
<name>A0A1I1DJ05_9RHOB</name>
<protein>
    <submittedName>
        <fullName evidence="9">Deoxyribodipyrimidine photo-lyase</fullName>
    </submittedName>
</protein>
<dbReference type="Pfam" id="PF03441">
    <property type="entry name" value="FAD_binding_7"/>
    <property type="match status" value="1"/>
</dbReference>
<dbReference type="PRINTS" id="PR00147">
    <property type="entry name" value="DNAPHOTLYASE"/>
</dbReference>
<dbReference type="GO" id="GO:0003677">
    <property type="term" value="F:DNA binding"/>
    <property type="evidence" value="ECO:0007669"/>
    <property type="project" value="TreeGrafter"/>
</dbReference>
<dbReference type="AlphaFoldDB" id="A0A1I1DJ05"/>
<evidence type="ECO:0000256" key="6">
    <source>
        <dbReference type="PIRSR" id="PIRSR602081-2"/>
    </source>
</evidence>
<dbReference type="SUPFAM" id="SSF52425">
    <property type="entry name" value="Cryptochrome/photolyase, N-terminal domain"/>
    <property type="match status" value="1"/>
</dbReference>
<feature type="binding site" evidence="5">
    <location>
        <begin position="373"/>
        <end position="375"/>
    </location>
    <ligand>
        <name>FAD</name>
        <dbReference type="ChEBI" id="CHEBI:57692"/>
    </ligand>
</feature>
<feature type="binding site" evidence="5">
    <location>
        <position position="224"/>
    </location>
    <ligand>
        <name>FAD</name>
        <dbReference type="ChEBI" id="CHEBI:57692"/>
    </ligand>
</feature>
<keyword evidence="10" id="KW-1185">Reference proteome</keyword>
<accession>A0A1I1DJ05</accession>
<gene>
    <name evidence="9" type="ORF">SAMN04488094_101270</name>
</gene>
<evidence type="ECO:0000256" key="4">
    <source>
        <dbReference type="ARBA" id="ARBA00022991"/>
    </source>
</evidence>
<dbReference type="InterPro" id="IPR014729">
    <property type="entry name" value="Rossmann-like_a/b/a_fold"/>
</dbReference>
<dbReference type="InterPro" id="IPR036134">
    <property type="entry name" value="Crypto/Photolyase_FAD-like_sf"/>
</dbReference>
<dbReference type="PROSITE" id="PS00394">
    <property type="entry name" value="DNA_PHOTOLYASES_1_1"/>
    <property type="match status" value="1"/>
</dbReference>
<dbReference type="SUPFAM" id="SSF48173">
    <property type="entry name" value="Cryptochrome/photolyase FAD-binding domain"/>
    <property type="match status" value="1"/>
</dbReference>
<dbReference type="PROSITE" id="PS51645">
    <property type="entry name" value="PHR_CRY_ALPHA_BETA"/>
    <property type="match status" value="1"/>
</dbReference>
<dbReference type="GO" id="GO:0071949">
    <property type="term" value="F:FAD binding"/>
    <property type="evidence" value="ECO:0007669"/>
    <property type="project" value="TreeGrafter"/>
</dbReference>
<evidence type="ECO:0000256" key="5">
    <source>
        <dbReference type="PIRSR" id="PIRSR602081-1"/>
    </source>
</evidence>
<keyword evidence="9" id="KW-0456">Lyase</keyword>
<dbReference type="InterPro" id="IPR018394">
    <property type="entry name" value="DNA_photolyase_1_CS_C"/>
</dbReference>
<dbReference type="STRING" id="441112.SAMN04488094_101270"/>
<dbReference type="Gene3D" id="1.25.40.80">
    <property type="match status" value="1"/>
</dbReference>
<feature type="site" description="Electron transfer via tryptophanyl radical" evidence="6">
    <location>
        <position position="360"/>
    </location>
</feature>
<evidence type="ECO:0000256" key="2">
    <source>
        <dbReference type="ARBA" id="ARBA00022630"/>
    </source>
</evidence>
<sequence>MSDTPPILLWLRRDLRLSDAPALSAACESGAPVIPVYIRDSLLDGLGAAPKWRLGRGLEVFGKTLEAKGSRLILRSGDPLDVLAGLVETTGAKQVFWTRLYDPESIARDSGVKEGLKAKGIDAKSFSGTLLFEPWEVETKDGGPYKVYSPFWRTVKKRDVAAPSSAPKQIPAPDTWPESEALDDWDLGRAMNRGAAVVERYAEIGEDAAGDRLAAFLEEGIDDYKAGRDRLAEAGTSGMSVFLTTGEIGPRTIWHAGMRALHEGSTGAETFLSELAWREFAWHLAYHTPRILDRNWREKWDAFPWEDDERKAEVKAWKQARTGVPLVDAGMREMQVTGTMHNRARMITASYLTKHLMVHWRVGQHWFDAHLIDRDAASNAMGWQWVAGSGPDASPFFRVFNPETQQEKFDPEGAYVRRWIAEGQDDPPETALDYFEAIPRRWARAPEDAYPDKPIVGLSEGRERALDAYGAVKD</sequence>
<dbReference type="GO" id="GO:0006139">
    <property type="term" value="P:nucleobase-containing compound metabolic process"/>
    <property type="evidence" value="ECO:0007669"/>
    <property type="project" value="UniProtKB-ARBA"/>
</dbReference>
<comment type="similarity">
    <text evidence="7">Belongs to the DNA photolyase family.</text>
</comment>
<evidence type="ECO:0000256" key="7">
    <source>
        <dbReference type="RuleBase" id="RU004182"/>
    </source>
</evidence>
<evidence type="ECO:0000259" key="8">
    <source>
        <dbReference type="PROSITE" id="PS51645"/>
    </source>
</evidence>
<feature type="binding site" evidence="5">
    <location>
        <position position="271"/>
    </location>
    <ligand>
        <name>FAD</name>
        <dbReference type="ChEBI" id="CHEBI:57692"/>
    </ligand>
</feature>
<keyword evidence="2 5" id="KW-0285">Flavoprotein</keyword>
<dbReference type="RefSeq" id="WP_093358700.1">
    <property type="nucleotide sequence ID" value="NZ_FOLG01000001.1"/>
</dbReference>
<feature type="domain" description="Photolyase/cryptochrome alpha/beta" evidence="8">
    <location>
        <begin position="5"/>
        <end position="131"/>
    </location>
</feature>
<feature type="site" description="Electron transfer via tryptophanyl radical" evidence="6">
    <location>
        <position position="305"/>
    </location>
</feature>
<feature type="site" description="Electron transfer via tryptophanyl radical" evidence="6">
    <location>
        <position position="383"/>
    </location>
</feature>
<comment type="cofactor">
    <cofactor evidence="1">
        <name>(6R)-5,10-methylene-5,6,7,8-tetrahydrofolate</name>
        <dbReference type="ChEBI" id="CHEBI:15636"/>
    </cofactor>
</comment>
<dbReference type="GO" id="GO:0006950">
    <property type="term" value="P:response to stress"/>
    <property type="evidence" value="ECO:0007669"/>
    <property type="project" value="UniProtKB-ARBA"/>
</dbReference>
<evidence type="ECO:0000313" key="9">
    <source>
        <dbReference type="EMBL" id="SFB74847.1"/>
    </source>
</evidence>
<keyword evidence="4 7" id="KW-0157">Chromophore</keyword>
<evidence type="ECO:0000313" key="10">
    <source>
        <dbReference type="Proteomes" id="UP000198728"/>
    </source>
</evidence>
<dbReference type="Proteomes" id="UP000198728">
    <property type="component" value="Unassembled WGS sequence"/>
</dbReference>
<comment type="cofactor">
    <cofactor evidence="5">
        <name>FAD</name>
        <dbReference type="ChEBI" id="CHEBI:57692"/>
    </cofactor>
    <text evidence="5">Binds 1 FAD per subunit.</text>
</comment>
<dbReference type="Pfam" id="PF00875">
    <property type="entry name" value="DNA_photolyase"/>
    <property type="match status" value="1"/>
</dbReference>
<dbReference type="InterPro" id="IPR006050">
    <property type="entry name" value="DNA_photolyase_N"/>
</dbReference>
<dbReference type="InterPro" id="IPR005101">
    <property type="entry name" value="Cryptochr/Photolyase_FAD-bd"/>
</dbReference>
<dbReference type="PANTHER" id="PTHR11455:SF9">
    <property type="entry name" value="CRYPTOCHROME CIRCADIAN CLOCK 5 ISOFORM X1"/>
    <property type="match status" value="1"/>
</dbReference>
<reference evidence="9 10" key="1">
    <citation type="submission" date="2016-10" db="EMBL/GenBank/DDBJ databases">
        <authorList>
            <person name="de Groot N.N."/>
        </authorList>
    </citation>
    <scope>NUCLEOTIDE SEQUENCE [LARGE SCALE GENOMIC DNA]</scope>
    <source>
        <strain evidence="9 10">DSM 19548</strain>
    </source>
</reference>
<evidence type="ECO:0000256" key="1">
    <source>
        <dbReference type="ARBA" id="ARBA00001932"/>
    </source>
</evidence>
<feature type="binding site" evidence="5">
    <location>
        <begin position="236"/>
        <end position="240"/>
    </location>
    <ligand>
        <name>FAD</name>
        <dbReference type="ChEBI" id="CHEBI:57692"/>
    </ligand>
</feature>
<dbReference type="EMBL" id="FOLG01000001">
    <property type="protein sequence ID" value="SFB74847.1"/>
    <property type="molecule type" value="Genomic_DNA"/>
</dbReference>
<dbReference type="PANTHER" id="PTHR11455">
    <property type="entry name" value="CRYPTOCHROME"/>
    <property type="match status" value="1"/>
</dbReference>
<keyword evidence="3 5" id="KW-0274">FAD</keyword>
<evidence type="ECO:0000256" key="3">
    <source>
        <dbReference type="ARBA" id="ARBA00022827"/>
    </source>
</evidence>
<dbReference type="InterPro" id="IPR036155">
    <property type="entry name" value="Crypto/Photolyase_N_sf"/>
</dbReference>